<name>A0ABR0EQR1_ZASCE</name>
<keyword evidence="10" id="KW-1185">Reference proteome</keyword>
<protein>
    <recommendedName>
        <fullName evidence="8">Zn(2)-C6 fungal-type domain-containing protein</fullName>
    </recommendedName>
</protein>
<dbReference type="PROSITE" id="PS50048">
    <property type="entry name" value="ZN2_CY6_FUNGAL_2"/>
    <property type="match status" value="1"/>
</dbReference>
<sequence>MGELTWQAAAAANILEARKRNGRIASKKSRSGCITCKSRRVKCDETHPECRKCIVDGRTCGGYVANKPSPTAISKTTRSLIGQRLSQTLGLQANERRTFDYFLSWTAPRMAGTLDKDFWCGQVLQVAHTEPIVLDALLAISILYEHPQFMKSFHTDGDSHISTDKKYQNGVLNVTHPAFSQPPIDEFHVAALMHYNRAIRRFKERMDEGTATPLLALLTCALFICTEVIRDHVFGGLVLFTQGVKLLSQYRPANEADNGLYTNLRLLFARLGLQTALFGHSGRVEIPTELADYDAEKGFVDIHHARASLYALTTDVHDCIRAAAEFSVGPGAKLPPTNFVDDYPSEEVREYDVISSGKGVSRLYYGCVDDSVVATDMGLKDENTFAVLPPTPEEPTWLSPSVEIVQRQAALRERLLHWHSAFKRTPACEVEDETSANLLMHWHIFMIWLEACLSPFEMAFDPFVAEFEEILRLADVHTSCKADRPTFAPLKEAMHGSTSVAEFVSRIIAIEEEDLYSYPTPPGSSRNASQSPSTDDSILPAESKRIQNLEILMNRPANRFEIRVTRHSYESSGQCIKSVEDYPI</sequence>
<keyword evidence="2" id="KW-0862">Zinc</keyword>
<keyword evidence="1" id="KW-0479">Metal-binding</keyword>
<evidence type="ECO:0000256" key="4">
    <source>
        <dbReference type="ARBA" id="ARBA00023125"/>
    </source>
</evidence>
<evidence type="ECO:0000256" key="3">
    <source>
        <dbReference type="ARBA" id="ARBA00023015"/>
    </source>
</evidence>
<evidence type="ECO:0000256" key="7">
    <source>
        <dbReference type="SAM" id="MobiDB-lite"/>
    </source>
</evidence>
<dbReference type="SUPFAM" id="SSF57701">
    <property type="entry name" value="Zn2/Cys6 DNA-binding domain"/>
    <property type="match status" value="1"/>
</dbReference>
<reference evidence="9 10" key="1">
    <citation type="journal article" date="2023" name="G3 (Bethesda)">
        <title>A chromosome-level genome assembly of Zasmidium syzygii isolated from banana leaves.</title>
        <authorList>
            <person name="van Westerhoven A.C."/>
            <person name="Mehrabi R."/>
            <person name="Talebi R."/>
            <person name="Steentjes M.B.F."/>
            <person name="Corcolon B."/>
            <person name="Chong P.A."/>
            <person name="Kema G.H.J."/>
            <person name="Seidl M.F."/>
        </authorList>
    </citation>
    <scope>NUCLEOTIDE SEQUENCE [LARGE SCALE GENOMIC DNA]</scope>
    <source>
        <strain evidence="9 10">P124</strain>
    </source>
</reference>
<evidence type="ECO:0000256" key="1">
    <source>
        <dbReference type="ARBA" id="ARBA00022723"/>
    </source>
</evidence>
<evidence type="ECO:0000259" key="8">
    <source>
        <dbReference type="PROSITE" id="PS50048"/>
    </source>
</evidence>
<dbReference type="InterPro" id="IPR001138">
    <property type="entry name" value="Zn2Cys6_DnaBD"/>
</dbReference>
<evidence type="ECO:0000256" key="5">
    <source>
        <dbReference type="ARBA" id="ARBA00023163"/>
    </source>
</evidence>
<dbReference type="PANTHER" id="PTHR36206">
    <property type="entry name" value="ASPERCRYPTIN BIOSYNTHESIS CLUSTER-SPECIFIC TRANSCRIPTION REGULATOR ATNN-RELATED"/>
    <property type="match status" value="1"/>
</dbReference>
<evidence type="ECO:0000256" key="6">
    <source>
        <dbReference type="ARBA" id="ARBA00023242"/>
    </source>
</evidence>
<accession>A0ABR0EQR1</accession>
<gene>
    <name evidence="9" type="ORF">PRZ48_004506</name>
</gene>
<dbReference type="InterPro" id="IPR052360">
    <property type="entry name" value="Transcr_Regulatory_Proteins"/>
</dbReference>
<dbReference type="Gene3D" id="4.10.240.10">
    <property type="entry name" value="Zn(2)-C6 fungal-type DNA-binding domain"/>
    <property type="match status" value="1"/>
</dbReference>
<evidence type="ECO:0000313" key="10">
    <source>
        <dbReference type="Proteomes" id="UP001305779"/>
    </source>
</evidence>
<dbReference type="InterPro" id="IPR036864">
    <property type="entry name" value="Zn2-C6_fun-type_DNA-bd_sf"/>
</dbReference>
<comment type="caution">
    <text evidence="9">The sequence shown here is derived from an EMBL/GenBank/DDBJ whole genome shotgun (WGS) entry which is preliminary data.</text>
</comment>
<keyword evidence="6" id="KW-0539">Nucleus</keyword>
<keyword evidence="5" id="KW-0804">Transcription</keyword>
<dbReference type="PANTHER" id="PTHR36206:SF14">
    <property type="entry name" value="ZN(2)-C6 FUNGAL-TYPE DOMAIN-CONTAINING PROTEIN-RELATED"/>
    <property type="match status" value="1"/>
</dbReference>
<evidence type="ECO:0000256" key="2">
    <source>
        <dbReference type="ARBA" id="ARBA00022833"/>
    </source>
</evidence>
<dbReference type="EMBL" id="JAXOVC010000003">
    <property type="protein sequence ID" value="KAK4503591.1"/>
    <property type="molecule type" value="Genomic_DNA"/>
</dbReference>
<evidence type="ECO:0000313" key="9">
    <source>
        <dbReference type="EMBL" id="KAK4503591.1"/>
    </source>
</evidence>
<dbReference type="SMART" id="SM00066">
    <property type="entry name" value="GAL4"/>
    <property type="match status" value="1"/>
</dbReference>
<feature type="compositionally biased region" description="Polar residues" evidence="7">
    <location>
        <begin position="523"/>
        <end position="536"/>
    </location>
</feature>
<keyword evidence="4" id="KW-0238">DNA-binding</keyword>
<organism evidence="9 10">
    <name type="scientific">Zasmidium cellare</name>
    <name type="common">Wine cellar mold</name>
    <name type="synonym">Racodium cellare</name>
    <dbReference type="NCBI Taxonomy" id="395010"/>
    <lineage>
        <taxon>Eukaryota</taxon>
        <taxon>Fungi</taxon>
        <taxon>Dikarya</taxon>
        <taxon>Ascomycota</taxon>
        <taxon>Pezizomycotina</taxon>
        <taxon>Dothideomycetes</taxon>
        <taxon>Dothideomycetidae</taxon>
        <taxon>Mycosphaerellales</taxon>
        <taxon>Mycosphaerellaceae</taxon>
        <taxon>Zasmidium</taxon>
    </lineage>
</organism>
<feature type="region of interest" description="Disordered" evidence="7">
    <location>
        <begin position="519"/>
        <end position="540"/>
    </location>
</feature>
<dbReference type="PROSITE" id="PS00463">
    <property type="entry name" value="ZN2_CY6_FUNGAL_1"/>
    <property type="match status" value="1"/>
</dbReference>
<dbReference type="Pfam" id="PF00172">
    <property type="entry name" value="Zn_clus"/>
    <property type="match status" value="1"/>
</dbReference>
<feature type="domain" description="Zn(2)-C6 fungal-type" evidence="8">
    <location>
        <begin position="32"/>
        <end position="60"/>
    </location>
</feature>
<keyword evidence="3" id="KW-0805">Transcription regulation</keyword>
<dbReference type="Proteomes" id="UP001305779">
    <property type="component" value="Unassembled WGS sequence"/>
</dbReference>
<proteinExistence type="predicted"/>